<dbReference type="GO" id="GO:0007166">
    <property type="term" value="P:cell surface receptor signaling pathway"/>
    <property type="evidence" value="ECO:0007669"/>
    <property type="project" value="TreeGrafter"/>
</dbReference>
<evidence type="ECO:0000259" key="4">
    <source>
        <dbReference type="PROSITE" id="PS50835"/>
    </source>
</evidence>
<dbReference type="InterPro" id="IPR013106">
    <property type="entry name" value="Ig_V-set"/>
</dbReference>
<evidence type="ECO:0000313" key="5">
    <source>
        <dbReference type="Ensembl" id="ENSMMNP00015015764.1"/>
    </source>
</evidence>
<dbReference type="GeneTree" id="ENSGT00940000154542"/>
<sequence length="181" mass="20390">MSFCPGLEMVTRLFFGMAFYLLWAGPVEAGITQKPRHKITVTGETVTLQCHQTDKHDYMYWYRQDLGHGLRLIHYSYGVGNIEKGEIPDGYNVSRSNTEDFPLTLESVIPSRTSVYFCASSDSTVLHSCFLSAHKAWLERLRVACTREVWPKPSEAPVSIKGTEFLPAWGLDSSGQCDSQC</sequence>
<keyword evidence="1 3" id="KW-0732">Signal</keyword>
<dbReference type="PANTHER" id="PTHR23268">
    <property type="entry name" value="T-CELL RECEPTOR BETA CHAIN"/>
    <property type="match status" value="1"/>
</dbReference>
<dbReference type="InterPro" id="IPR007110">
    <property type="entry name" value="Ig-like_dom"/>
</dbReference>
<dbReference type="InterPro" id="IPR003599">
    <property type="entry name" value="Ig_sub"/>
</dbReference>
<evidence type="ECO:0000256" key="3">
    <source>
        <dbReference type="SAM" id="SignalP"/>
    </source>
</evidence>
<dbReference type="AlphaFoldDB" id="A0A8C6F7E1"/>
<dbReference type="InterPro" id="IPR050413">
    <property type="entry name" value="TCR_beta_variable"/>
</dbReference>
<accession>A0A8C6F7E1</accession>
<dbReference type="PROSITE" id="PS50835">
    <property type="entry name" value="IG_LIKE"/>
    <property type="match status" value="1"/>
</dbReference>
<protein>
    <recommendedName>
        <fullName evidence="4">Ig-like domain-containing protein</fullName>
    </recommendedName>
</protein>
<keyword evidence="6" id="KW-1185">Reference proteome</keyword>
<reference evidence="5" key="1">
    <citation type="submission" date="2025-08" db="UniProtKB">
        <authorList>
            <consortium name="Ensembl"/>
        </authorList>
    </citation>
    <scope>IDENTIFICATION</scope>
</reference>
<dbReference type="SMART" id="SM00406">
    <property type="entry name" value="IGv"/>
    <property type="match status" value="1"/>
</dbReference>
<dbReference type="GO" id="GO:0005886">
    <property type="term" value="C:plasma membrane"/>
    <property type="evidence" value="ECO:0007669"/>
    <property type="project" value="TreeGrafter"/>
</dbReference>
<dbReference type="PANTHER" id="PTHR23268:SF42">
    <property type="entry name" value="T CELL RECEPTOR BETA VARIABLE 10-1-RELATED"/>
    <property type="match status" value="1"/>
</dbReference>
<proteinExistence type="predicted"/>
<evidence type="ECO:0000256" key="1">
    <source>
        <dbReference type="ARBA" id="ARBA00022729"/>
    </source>
</evidence>
<dbReference type="Gene3D" id="2.60.40.10">
    <property type="entry name" value="Immunoglobulins"/>
    <property type="match status" value="1"/>
</dbReference>
<keyword evidence="2" id="KW-0391">Immunity</keyword>
<evidence type="ECO:0000256" key="2">
    <source>
        <dbReference type="ARBA" id="ARBA00022859"/>
    </source>
</evidence>
<feature type="signal peptide" evidence="3">
    <location>
        <begin position="1"/>
        <end position="29"/>
    </location>
</feature>
<feature type="domain" description="Ig-like" evidence="4">
    <location>
        <begin position="26"/>
        <end position="132"/>
    </location>
</feature>
<dbReference type="InterPro" id="IPR013783">
    <property type="entry name" value="Ig-like_fold"/>
</dbReference>
<reference evidence="5" key="2">
    <citation type="submission" date="2025-09" db="UniProtKB">
        <authorList>
            <consortium name="Ensembl"/>
        </authorList>
    </citation>
    <scope>IDENTIFICATION</scope>
</reference>
<dbReference type="SMART" id="SM00409">
    <property type="entry name" value="IG"/>
    <property type="match status" value="1"/>
</dbReference>
<name>A0A8C6F7E1_MONMO</name>
<feature type="chain" id="PRO_5034196962" description="Ig-like domain-containing protein" evidence="3">
    <location>
        <begin position="30"/>
        <end position="181"/>
    </location>
</feature>
<dbReference type="Pfam" id="PF07686">
    <property type="entry name" value="V-set"/>
    <property type="match status" value="1"/>
</dbReference>
<organism evidence="5 6">
    <name type="scientific">Monodon monoceros</name>
    <name type="common">Narwhal</name>
    <name type="synonym">Ceratodon monodon</name>
    <dbReference type="NCBI Taxonomy" id="40151"/>
    <lineage>
        <taxon>Eukaryota</taxon>
        <taxon>Metazoa</taxon>
        <taxon>Chordata</taxon>
        <taxon>Craniata</taxon>
        <taxon>Vertebrata</taxon>
        <taxon>Euteleostomi</taxon>
        <taxon>Mammalia</taxon>
        <taxon>Eutheria</taxon>
        <taxon>Laurasiatheria</taxon>
        <taxon>Artiodactyla</taxon>
        <taxon>Whippomorpha</taxon>
        <taxon>Cetacea</taxon>
        <taxon>Odontoceti</taxon>
        <taxon>Monodontidae</taxon>
        <taxon>Monodon</taxon>
    </lineage>
</organism>
<dbReference type="Ensembl" id="ENSMMNT00015017311.1">
    <property type="protein sequence ID" value="ENSMMNP00015015764.1"/>
    <property type="gene ID" value="ENSMMNG00015011633.1"/>
</dbReference>
<dbReference type="InterPro" id="IPR036179">
    <property type="entry name" value="Ig-like_dom_sf"/>
</dbReference>
<dbReference type="SUPFAM" id="SSF48726">
    <property type="entry name" value="Immunoglobulin"/>
    <property type="match status" value="1"/>
</dbReference>
<dbReference type="Proteomes" id="UP000694561">
    <property type="component" value="Unplaced"/>
</dbReference>
<evidence type="ECO:0000313" key="6">
    <source>
        <dbReference type="Proteomes" id="UP000694561"/>
    </source>
</evidence>
<dbReference type="GO" id="GO:0002376">
    <property type="term" value="P:immune system process"/>
    <property type="evidence" value="ECO:0007669"/>
    <property type="project" value="UniProtKB-KW"/>
</dbReference>